<evidence type="ECO:0000313" key="2">
    <source>
        <dbReference type="EMBL" id="CEL10164.1"/>
    </source>
</evidence>
<name>A0A0U5H7U3_ASPCI</name>
<organism evidence="2 3">
    <name type="scientific">Aspergillus calidoustus</name>
    <dbReference type="NCBI Taxonomy" id="454130"/>
    <lineage>
        <taxon>Eukaryota</taxon>
        <taxon>Fungi</taxon>
        <taxon>Dikarya</taxon>
        <taxon>Ascomycota</taxon>
        <taxon>Pezizomycotina</taxon>
        <taxon>Eurotiomycetes</taxon>
        <taxon>Eurotiomycetidae</taxon>
        <taxon>Eurotiales</taxon>
        <taxon>Aspergillaceae</taxon>
        <taxon>Aspergillus</taxon>
        <taxon>Aspergillus subgen. Nidulantes</taxon>
    </lineage>
</organism>
<feature type="compositionally biased region" description="Acidic residues" evidence="1">
    <location>
        <begin position="387"/>
        <end position="412"/>
    </location>
</feature>
<proteinExistence type="predicted"/>
<keyword evidence="3" id="KW-1185">Reference proteome</keyword>
<dbReference type="EMBL" id="CDMC01000017">
    <property type="protein sequence ID" value="CEL10164.1"/>
    <property type="molecule type" value="Genomic_DNA"/>
</dbReference>
<dbReference type="OrthoDB" id="4156714at2759"/>
<dbReference type="OMA" id="ISRKEMN"/>
<evidence type="ECO:0000256" key="1">
    <source>
        <dbReference type="SAM" id="MobiDB-lite"/>
    </source>
</evidence>
<dbReference type="AlphaFoldDB" id="A0A0U5H7U3"/>
<feature type="region of interest" description="Disordered" evidence="1">
    <location>
        <begin position="1"/>
        <end position="31"/>
    </location>
</feature>
<feature type="compositionally biased region" description="Acidic residues" evidence="1">
    <location>
        <begin position="367"/>
        <end position="379"/>
    </location>
</feature>
<evidence type="ECO:0000313" key="3">
    <source>
        <dbReference type="Proteomes" id="UP000054771"/>
    </source>
</evidence>
<feature type="compositionally biased region" description="Basic and acidic residues" evidence="1">
    <location>
        <begin position="22"/>
        <end position="31"/>
    </location>
</feature>
<feature type="region of interest" description="Disordered" evidence="1">
    <location>
        <begin position="362"/>
        <end position="430"/>
    </location>
</feature>
<feature type="compositionally biased region" description="Acidic residues" evidence="1">
    <location>
        <begin position="420"/>
        <end position="430"/>
    </location>
</feature>
<reference evidence="3" key="1">
    <citation type="journal article" date="2016" name="Genome Announc.">
        <title>Draft genome sequences of fungus Aspergillus calidoustus.</title>
        <authorList>
            <person name="Horn F."/>
            <person name="Linde J."/>
            <person name="Mattern D.J."/>
            <person name="Walther G."/>
            <person name="Guthke R."/>
            <person name="Scherlach K."/>
            <person name="Martin K."/>
            <person name="Brakhage A.A."/>
            <person name="Petzke L."/>
            <person name="Valiante V."/>
        </authorList>
    </citation>
    <scope>NUCLEOTIDE SEQUENCE [LARGE SCALE GENOMIC DNA]</scope>
    <source>
        <strain evidence="3">SF006504</strain>
    </source>
</reference>
<protein>
    <submittedName>
        <fullName evidence="2">Uncharacterized protein</fullName>
    </submittedName>
</protein>
<dbReference type="Proteomes" id="UP000054771">
    <property type="component" value="Unassembled WGS sequence"/>
</dbReference>
<gene>
    <name evidence="2" type="ORF">ASPCAL13289</name>
</gene>
<sequence>MAEAPSAPKRKALDALDPTSEDVQRMREQKDTDHEIYRDAVRRPEFRRILDGAARLFKEGNFLWKNDEKELRYWCHGTAMLITSWSLGYLIDDIDSLSEDQVEAIIASVDGFCLQTDWATLRSMLPPAAREDSGHIFGELLLHLTIKERLFEDPFWYLDGKRGPSDPGEDPTFAERLHYLFERFHQTNPEYAVLWRMQTHRLANSTDHLLARDLTFGKTNEERHAAAVPVLADTLLASKPFCWLLKEGLNSTETEARRAELIGIFRSAVRAMIYCETGSNGIPVFQGIRELGGVFRGPSEFVSLNEYTYRARRELYTNQSIIVVPQPGIVYVDSMQGSYVDMKQETVQVMGAKVIPRYVEETTQGTADEEMDVVKDEDENNNKEAECEMEVVSDEDKDEDEDEGEDEEDTEVDGDKAEDDKDWVEGESDC</sequence>
<accession>A0A0U5H7U3</accession>